<dbReference type="RefSeq" id="WP_265788014.1">
    <property type="nucleotide sequence ID" value="NZ_BAABRS010000001.1"/>
</dbReference>
<reference evidence="2 3" key="1">
    <citation type="submission" date="2021-11" db="EMBL/GenBank/DDBJ databases">
        <title>Aliifidinibius sp. nov., a new bacterium isolated from saline soil.</title>
        <authorList>
            <person name="Galisteo C."/>
            <person name="De La Haba R."/>
            <person name="Sanchez-Porro C."/>
            <person name="Ventosa A."/>
        </authorList>
    </citation>
    <scope>NUCLEOTIDE SEQUENCE [LARGE SCALE GENOMIC DNA]</scope>
    <source>
        <strain evidence="2 3">KACC 190600</strain>
    </source>
</reference>
<dbReference type="Pfam" id="PF01266">
    <property type="entry name" value="DAO"/>
    <property type="match status" value="1"/>
</dbReference>
<feature type="domain" description="FAD dependent oxidoreductase" evidence="1">
    <location>
        <begin position="6"/>
        <end position="340"/>
    </location>
</feature>
<dbReference type="InterPro" id="IPR036188">
    <property type="entry name" value="FAD/NAD-bd_sf"/>
</dbReference>
<evidence type="ECO:0000259" key="1">
    <source>
        <dbReference type="Pfam" id="PF01266"/>
    </source>
</evidence>
<dbReference type="EMBL" id="JAJNDC010000001">
    <property type="protein sequence ID" value="MCW9712227.1"/>
    <property type="molecule type" value="Genomic_DNA"/>
</dbReference>
<name>A0ABT3PWI8_9BACT</name>
<organism evidence="2 3">
    <name type="scientific">Fodinibius salicampi</name>
    <dbReference type="NCBI Taxonomy" id="1920655"/>
    <lineage>
        <taxon>Bacteria</taxon>
        <taxon>Pseudomonadati</taxon>
        <taxon>Balneolota</taxon>
        <taxon>Balneolia</taxon>
        <taxon>Balneolales</taxon>
        <taxon>Balneolaceae</taxon>
        <taxon>Fodinibius</taxon>
    </lineage>
</organism>
<protein>
    <submittedName>
        <fullName evidence="2">FAD-binding oxidoreductase</fullName>
    </submittedName>
</protein>
<dbReference type="PANTHER" id="PTHR13847:SF261">
    <property type="entry name" value="FAD-DEPENDENT OXIDOREDUCTASE FAMILY PROTEIN"/>
    <property type="match status" value="1"/>
</dbReference>
<proteinExistence type="predicted"/>
<accession>A0ABT3PWI8</accession>
<dbReference type="InterPro" id="IPR006076">
    <property type="entry name" value="FAD-dep_OxRdtase"/>
</dbReference>
<keyword evidence="3" id="KW-1185">Reference proteome</keyword>
<evidence type="ECO:0000313" key="3">
    <source>
        <dbReference type="Proteomes" id="UP001207337"/>
    </source>
</evidence>
<dbReference type="Gene3D" id="3.50.50.60">
    <property type="entry name" value="FAD/NAD(P)-binding domain"/>
    <property type="match status" value="1"/>
</dbReference>
<dbReference type="PANTHER" id="PTHR13847">
    <property type="entry name" value="SARCOSINE DEHYDROGENASE-RELATED"/>
    <property type="match status" value="1"/>
</dbReference>
<dbReference type="Gene3D" id="3.30.9.10">
    <property type="entry name" value="D-Amino Acid Oxidase, subunit A, domain 2"/>
    <property type="match status" value="1"/>
</dbReference>
<gene>
    <name evidence="2" type="ORF">LQ318_04835</name>
</gene>
<evidence type="ECO:0000313" key="2">
    <source>
        <dbReference type="EMBL" id="MCW9712227.1"/>
    </source>
</evidence>
<dbReference type="Proteomes" id="UP001207337">
    <property type="component" value="Unassembled WGS sequence"/>
</dbReference>
<sequence length="364" mass="40565">MHHQTDYCILGAGLAGLSLADAFQKADFESIVIEKNSIAAGASGTPGGLVNLATGRRATKAWKAEQCYEAIAQNLEKVQSRTHESFYQKNGLLRPALLEKMARKMKAQHEKTSWPEGWCQWKSKAEIQEIHPGIQCVDGGLWLPIGLTVDVGSYLQAYARYLSEKGIPIQTGIDAEIAQSEQGWNISFDNTTIQARNIVFAIGPATAQSKYWDWLPLNLIKGQVATFSTGEEPLNFSHSISSLGYIARMGTRNTFVQGSTYEHDFTHVNPDQEGEEYLRKRLRRTLPQLEEKVSTVDQWAGVRTSTPNYKPILGRHPRNSTMHVFTGLGSKGLLLSKFLADHYVDHLTNGTALYPEISIERVEE</sequence>
<comment type="caution">
    <text evidence="2">The sequence shown here is derived from an EMBL/GenBank/DDBJ whole genome shotgun (WGS) entry which is preliminary data.</text>
</comment>
<dbReference type="SUPFAM" id="SSF51905">
    <property type="entry name" value="FAD/NAD(P)-binding domain"/>
    <property type="match status" value="1"/>
</dbReference>